<feature type="binding site" description="axial binding residue" evidence="14">
    <location>
        <position position="8"/>
    </location>
    <ligand>
        <name>heme</name>
        <dbReference type="ChEBI" id="CHEBI:30413"/>
    </ligand>
    <ligandPart>
        <name>Fe</name>
        <dbReference type="ChEBI" id="CHEBI:18248"/>
    </ligandPart>
</feature>
<dbReference type="Proteomes" id="UP000634919">
    <property type="component" value="Unassembled WGS sequence"/>
</dbReference>
<feature type="binding site" description="axial binding residue" evidence="14">
    <location>
        <position position="84"/>
    </location>
    <ligand>
        <name>heme</name>
        <dbReference type="ChEBI" id="CHEBI:30413"/>
    </ligand>
    <ligandPart>
        <name>Fe</name>
        <dbReference type="ChEBI" id="CHEBI:18248"/>
    </ligandPart>
</feature>
<keyword evidence="11 14" id="KW-0408">Iron</keyword>
<evidence type="ECO:0000256" key="15">
    <source>
        <dbReference type="PIRNR" id="PIRNR004638"/>
    </source>
</evidence>
<dbReference type="PIRSF" id="PIRSF004638">
    <property type="entry name" value="UCP004638"/>
    <property type="match status" value="1"/>
</dbReference>
<keyword evidence="17" id="KW-1185">Reference proteome</keyword>
<gene>
    <name evidence="16" type="ORF">H9646_04400</name>
</gene>
<reference evidence="16 17" key="1">
    <citation type="submission" date="2020-08" db="EMBL/GenBank/DDBJ databases">
        <title>A Genomic Blueprint of the Chicken Gut Microbiome.</title>
        <authorList>
            <person name="Gilroy R."/>
            <person name="Ravi A."/>
            <person name="Getino M."/>
            <person name="Pursley I."/>
            <person name="Horton D.L."/>
            <person name="Alikhan N.-F."/>
            <person name="Baker D."/>
            <person name="Gharbi K."/>
            <person name="Hall N."/>
            <person name="Watson M."/>
            <person name="Adriaenssens E.M."/>
            <person name="Foster-Nyarko E."/>
            <person name="Jarju S."/>
            <person name="Secka A."/>
            <person name="Antonio M."/>
            <person name="Oren A."/>
            <person name="Chaudhuri R."/>
            <person name="La Ragione R.M."/>
            <person name="Hildebrand F."/>
            <person name="Pallen M.J."/>
        </authorList>
    </citation>
    <scope>NUCLEOTIDE SEQUENCE [LARGE SCALE GENOMIC DNA]</scope>
    <source>
        <strain evidence="16 17">Sa2CVA6</strain>
    </source>
</reference>
<dbReference type="HAMAP" id="MF_02239">
    <property type="entry name" value="HemJ"/>
    <property type="match status" value="1"/>
</dbReference>
<dbReference type="PANTHER" id="PTHR40255">
    <property type="entry name" value="UPF0093 MEMBRANE PROTEIN SLR1790"/>
    <property type="match status" value="1"/>
</dbReference>
<feature type="transmembrane region" description="Helical" evidence="14">
    <location>
        <begin position="50"/>
        <end position="75"/>
    </location>
</feature>
<evidence type="ECO:0000313" key="16">
    <source>
        <dbReference type="EMBL" id="MBD7959715.1"/>
    </source>
</evidence>
<evidence type="ECO:0000256" key="4">
    <source>
        <dbReference type="ARBA" id="ARBA00017504"/>
    </source>
</evidence>
<dbReference type="Pfam" id="PF03653">
    <property type="entry name" value="UPF0093"/>
    <property type="match status" value="1"/>
</dbReference>
<evidence type="ECO:0000256" key="14">
    <source>
        <dbReference type="HAMAP-Rule" id="MF_02239"/>
    </source>
</evidence>
<keyword evidence="9 14" id="KW-1133">Transmembrane helix</keyword>
<dbReference type="InterPro" id="IPR005265">
    <property type="entry name" value="HemJ-like"/>
</dbReference>
<dbReference type="EMBL" id="JACSQK010000002">
    <property type="protein sequence ID" value="MBD7959715.1"/>
    <property type="molecule type" value="Genomic_DNA"/>
</dbReference>
<evidence type="ECO:0000256" key="10">
    <source>
        <dbReference type="ARBA" id="ARBA00023002"/>
    </source>
</evidence>
<evidence type="ECO:0000256" key="1">
    <source>
        <dbReference type="ARBA" id="ARBA00004651"/>
    </source>
</evidence>
<keyword evidence="6 14" id="KW-0349">Heme</keyword>
<keyword evidence="5 14" id="KW-1003">Cell membrane</keyword>
<comment type="catalytic activity">
    <reaction evidence="13 14 15">
        <text>protoporphyrinogen IX + 3 A = protoporphyrin IX + 3 AH2</text>
        <dbReference type="Rhea" id="RHEA:62000"/>
        <dbReference type="ChEBI" id="CHEBI:13193"/>
        <dbReference type="ChEBI" id="CHEBI:17499"/>
        <dbReference type="ChEBI" id="CHEBI:57306"/>
        <dbReference type="ChEBI" id="CHEBI:57307"/>
    </reaction>
</comment>
<evidence type="ECO:0000256" key="11">
    <source>
        <dbReference type="ARBA" id="ARBA00023004"/>
    </source>
</evidence>
<evidence type="ECO:0000256" key="6">
    <source>
        <dbReference type="ARBA" id="ARBA00022617"/>
    </source>
</evidence>
<keyword evidence="12 14" id="KW-0472">Membrane</keyword>
<evidence type="ECO:0000313" key="17">
    <source>
        <dbReference type="Proteomes" id="UP000634919"/>
    </source>
</evidence>
<comment type="subcellular location">
    <subcellularLocation>
        <location evidence="1 14">Cell membrane</location>
        <topology evidence="1 14">Multi-pass membrane protein</topology>
    </subcellularLocation>
</comment>
<comment type="subunit">
    <text evidence="14">Homodimer.</text>
</comment>
<accession>A0ABR8S8E4</accession>
<evidence type="ECO:0000256" key="8">
    <source>
        <dbReference type="ARBA" id="ARBA00022723"/>
    </source>
</evidence>
<name>A0ABR8S8E4_9BURK</name>
<evidence type="ECO:0000256" key="13">
    <source>
        <dbReference type="ARBA" id="ARBA00048390"/>
    </source>
</evidence>
<evidence type="ECO:0000256" key="3">
    <source>
        <dbReference type="ARBA" id="ARBA00006501"/>
    </source>
</evidence>
<comment type="similarity">
    <text evidence="3 14 15">Belongs to the HemJ family.</text>
</comment>
<comment type="cofactor">
    <cofactor evidence="14 15">
        <name>heme b</name>
        <dbReference type="ChEBI" id="CHEBI:60344"/>
    </cofactor>
    <text evidence="14 15">Binds 1 heme b (iron(II)-protoporphyrin IX) group per subunit.</text>
</comment>
<feature type="transmembrane region" description="Helical" evidence="14">
    <location>
        <begin position="81"/>
        <end position="98"/>
    </location>
</feature>
<dbReference type="RefSeq" id="WP_191722121.1">
    <property type="nucleotide sequence ID" value="NZ_JACSQK010000002.1"/>
</dbReference>
<sequence length="140" mass="15928">MLWVKAFHIVFVTSWFAGLFYLPRIFVNLAMVTPGSVAERERLIGMSQRLLRFTTILAIPAIALGLWLLLGFGFWQAGGWVHAKLVLVLAVAGYHYSCGVLLRQLMAGTCQRSHRWFRWYNELPVLLLVAIVILVVVKPF</sequence>
<feature type="transmembrane region" description="Helical" evidence="14">
    <location>
        <begin position="119"/>
        <end position="137"/>
    </location>
</feature>
<dbReference type="EC" id="1.3.99.-" evidence="14 15"/>
<keyword evidence="10 14" id="KW-0560">Oxidoreductase</keyword>
<evidence type="ECO:0000256" key="12">
    <source>
        <dbReference type="ARBA" id="ARBA00023136"/>
    </source>
</evidence>
<comment type="pathway">
    <text evidence="2 14 15">Porphyrin-containing compound metabolism; protoporphyrin-IX biosynthesis; protoporphyrin-IX from protoporphyrinogen-IX: step 1/1.</text>
</comment>
<keyword evidence="8 14" id="KW-0479">Metal-binding</keyword>
<evidence type="ECO:0000256" key="9">
    <source>
        <dbReference type="ARBA" id="ARBA00022989"/>
    </source>
</evidence>
<comment type="caution">
    <text evidence="16">The sequence shown here is derived from an EMBL/GenBank/DDBJ whole genome shotgun (WGS) entry which is preliminary data.</text>
</comment>
<dbReference type="PANTHER" id="PTHR40255:SF1">
    <property type="entry name" value="PROTOPORPHYRINOGEN IX OXIDASE"/>
    <property type="match status" value="1"/>
</dbReference>
<evidence type="ECO:0000256" key="2">
    <source>
        <dbReference type="ARBA" id="ARBA00005073"/>
    </source>
</evidence>
<organism evidence="16 17">
    <name type="scientific">Comamonas avium</name>
    <dbReference type="NCBI Taxonomy" id="2762231"/>
    <lineage>
        <taxon>Bacteria</taxon>
        <taxon>Pseudomonadati</taxon>
        <taxon>Pseudomonadota</taxon>
        <taxon>Betaproteobacteria</taxon>
        <taxon>Burkholderiales</taxon>
        <taxon>Comamonadaceae</taxon>
        <taxon>Comamonas</taxon>
    </lineage>
</organism>
<feature type="transmembrane region" description="Helical" evidence="14">
    <location>
        <begin position="6"/>
        <end position="29"/>
    </location>
</feature>
<keyword evidence="7 14" id="KW-0812">Transmembrane</keyword>
<proteinExistence type="inferred from homology"/>
<evidence type="ECO:0000256" key="5">
    <source>
        <dbReference type="ARBA" id="ARBA00022475"/>
    </source>
</evidence>
<evidence type="ECO:0000256" key="7">
    <source>
        <dbReference type="ARBA" id="ARBA00022692"/>
    </source>
</evidence>
<protein>
    <recommendedName>
        <fullName evidence="4 14">Protoporphyrinogen IX oxidase</fullName>
        <shortName evidence="14">PPO</shortName>
        <ecNumber evidence="14 15">1.3.99.-</ecNumber>
    </recommendedName>
</protein>
<comment type="function">
    <text evidence="14 15">Catalyzes the oxidation of protoporphyrinogen IX to protoporphyrin IX.</text>
</comment>